<name>A0A1R0XAI7_9BACL</name>
<feature type="domain" description="Transcription regulator PadR N-terminal" evidence="1">
    <location>
        <begin position="7"/>
        <end position="82"/>
    </location>
</feature>
<organism evidence="2 3">
    <name type="scientific">Paenibacillus odorifer</name>
    <dbReference type="NCBI Taxonomy" id="189426"/>
    <lineage>
        <taxon>Bacteria</taxon>
        <taxon>Bacillati</taxon>
        <taxon>Bacillota</taxon>
        <taxon>Bacilli</taxon>
        <taxon>Bacillales</taxon>
        <taxon>Paenibacillaceae</taxon>
        <taxon>Paenibacillus</taxon>
    </lineage>
</organism>
<dbReference type="PANTHER" id="PTHR33169">
    <property type="entry name" value="PADR-FAMILY TRANSCRIPTIONAL REGULATOR"/>
    <property type="match status" value="1"/>
</dbReference>
<dbReference type="Gene3D" id="1.10.10.10">
    <property type="entry name" value="Winged helix-like DNA-binding domain superfamily/Winged helix DNA-binding domain"/>
    <property type="match status" value="1"/>
</dbReference>
<accession>A0A1R0XAI7</accession>
<sequence length="179" mass="21181">MSIQIYILSKLMDENNYPYKLKKELSTPIPFDKLLNLSESKLYYHFESLTKQGLVEQVEIIKEEHRPDKQVFSITHKGRKQLPLKIYKVIEDAESISDMIVALVNLRFVETDKVIPIIEKKIEQSLIKKDQLNQIYQQIDVDSSTRESVDFMESYYASQLEQSIHWWKVLLEKLNTKTI</sequence>
<comment type="caution">
    <text evidence="2">The sequence shown here is derived from an EMBL/GenBank/DDBJ whole genome shotgun (WGS) entry which is preliminary data.</text>
</comment>
<dbReference type="InterPro" id="IPR052509">
    <property type="entry name" value="Metal_resp_DNA-bind_regulator"/>
</dbReference>
<dbReference type="EMBL" id="MKQP01000019">
    <property type="protein sequence ID" value="OMD31949.1"/>
    <property type="molecule type" value="Genomic_DNA"/>
</dbReference>
<evidence type="ECO:0000259" key="1">
    <source>
        <dbReference type="Pfam" id="PF03551"/>
    </source>
</evidence>
<dbReference type="InterPro" id="IPR005149">
    <property type="entry name" value="Tscrpt_reg_PadR_N"/>
</dbReference>
<dbReference type="InterPro" id="IPR036388">
    <property type="entry name" value="WH-like_DNA-bd_sf"/>
</dbReference>
<dbReference type="InterPro" id="IPR036390">
    <property type="entry name" value="WH_DNA-bd_sf"/>
</dbReference>
<dbReference type="AlphaFoldDB" id="A0A1R0XAI7"/>
<proteinExistence type="predicted"/>
<dbReference type="Proteomes" id="UP000187465">
    <property type="component" value="Unassembled WGS sequence"/>
</dbReference>
<protein>
    <submittedName>
        <fullName evidence="2">Transcriptional regulator</fullName>
    </submittedName>
</protein>
<dbReference type="Pfam" id="PF03551">
    <property type="entry name" value="PadR"/>
    <property type="match status" value="1"/>
</dbReference>
<dbReference type="PANTHER" id="PTHR33169:SF14">
    <property type="entry name" value="TRANSCRIPTIONAL REGULATOR RV3488"/>
    <property type="match status" value="1"/>
</dbReference>
<gene>
    <name evidence="2" type="ORF">BJP51_17020</name>
</gene>
<reference evidence="2 3" key="1">
    <citation type="submission" date="2016-10" db="EMBL/GenBank/DDBJ databases">
        <title>Paenibacillus species isolates.</title>
        <authorList>
            <person name="Beno S.M."/>
        </authorList>
    </citation>
    <scope>NUCLEOTIDE SEQUENCE [LARGE SCALE GENOMIC DNA]</scope>
    <source>
        <strain evidence="2 3">FSL H7-0604</strain>
    </source>
</reference>
<dbReference type="SUPFAM" id="SSF46785">
    <property type="entry name" value="Winged helix' DNA-binding domain"/>
    <property type="match status" value="1"/>
</dbReference>
<dbReference type="RefSeq" id="WP_036684816.1">
    <property type="nucleotide sequence ID" value="NZ_MKQP01000019.1"/>
</dbReference>
<evidence type="ECO:0000313" key="3">
    <source>
        <dbReference type="Proteomes" id="UP000187465"/>
    </source>
</evidence>
<evidence type="ECO:0000313" key="2">
    <source>
        <dbReference type="EMBL" id="OMD31949.1"/>
    </source>
</evidence>